<dbReference type="Gene3D" id="4.10.410.10">
    <property type="entry name" value="Pancreatic trypsin inhibitor Kunitz domain"/>
    <property type="match status" value="1"/>
</dbReference>
<gene>
    <name evidence="3" type="ORF">M5D96_004606</name>
</gene>
<evidence type="ECO:0000313" key="4">
    <source>
        <dbReference type="Proteomes" id="UP001059596"/>
    </source>
</evidence>
<dbReference type="Proteomes" id="UP001059596">
    <property type="component" value="Unassembled WGS sequence"/>
</dbReference>
<feature type="signal peptide" evidence="1">
    <location>
        <begin position="1"/>
        <end position="18"/>
    </location>
</feature>
<evidence type="ECO:0000313" key="3">
    <source>
        <dbReference type="EMBL" id="KAI8043279.1"/>
    </source>
</evidence>
<feature type="chain" id="PRO_5040195026" description="BPTI/Kunitz inhibitor domain-containing protein" evidence="1">
    <location>
        <begin position="19"/>
        <end position="81"/>
    </location>
</feature>
<evidence type="ECO:0000256" key="1">
    <source>
        <dbReference type="SAM" id="SignalP"/>
    </source>
</evidence>
<reference evidence="3" key="1">
    <citation type="journal article" date="2023" name="Genome Biol. Evol.">
        <title>Long-read-based Genome Assembly of Drosophila gunungcola Reveals Fewer Chemosensory Genes in Flower-breeding Species.</title>
        <authorList>
            <person name="Negi A."/>
            <person name="Liao B.Y."/>
            <person name="Yeh S.D."/>
        </authorList>
    </citation>
    <scope>NUCLEOTIDE SEQUENCE</scope>
    <source>
        <strain evidence="3">Sukarami</strain>
    </source>
</reference>
<organism evidence="3 4">
    <name type="scientific">Drosophila gunungcola</name>
    <name type="common">fruit fly</name>
    <dbReference type="NCBI Taxonomy" id="103775"/>
    <lineage>
        <taxon>Eukaryota</taxon>
        <taxon>Metazoa</taxon>
        <taxon>Ecdysozoa</taxon>
        <taxon>Arthropoda</taxon>
        <taxon>Hexapoda</taxon>
        <taxon>Insecta</taxon>
        <taxon>Pterygota</taxon>
        <taxon>Neoptera</taxon>
        <taxon>Endopterygota</taxon>
        <taxon>Diptera</taxon>
        <taxon>Brachycera</taxon>
        <taxon>Muscomorpha</taxon>
        <taxon>Ephydroidea</taxon>
        <taxon>Drosophilidae</taxon>
        <taxon>Drosophila</taxon>
        <taxon>Sophophora</taxon>
    </lineage>
</organism>
<keyword evidence="1" id="KW-0732">Signal</keyword>
<dbReference type="Pfam" id="PF00014">
    <property type="entry name" value="Kunitz_BPTI"/>
    <property type="match status" value="1"/>
</dbReference>
<proteinExistence type="predicted"/>
<keyword evidence="4" id="KW-1185">Reference proteome</keyword>
<accession>A0A9Q0BTJ4</accession>
<evidence type="ECO:0000259" key="2">
    <source>
        <dbReference type="Pfam" id="PF00014"/>
    </source>
</evidence>
<name>A0A9Q0BTJ4_9MUSC</name>
<dbReference type="SUPFAM" id="SSF57362">
    <property type="entry name" value="BPTI-like"/>
    <property type="match status" value="1"/>
</dbReference>
<sequence length="81" mass="9244">MKLIFLVCALYLFGFVLGTKRKCELFAEYMGACKRIDKGYTYDLGTNKCLQTSGKCRGIKNFFKALTECEKLCKEDSNEGF</sequence>
<dbReference type="InterPro" id="IPR002223">
    <property type="entry name" value="Kunitz_BPTI"/>
</dbReference>
<feature type="domain" description="BPTI/Kunitz inhibitor" evidence="2">
    <location>
        <begin position="29"/>
        <end position="74"/>
    </location>
</feature>
<dbReference type="InterPro" id="IPR036880">
    <property type="entry name" value="Kunitz_BPTI_sf"/>
</dbReference>
<dbReference type="EMBL" id="JAMKOV010000002">
    <property type="protein sequence ID" value="KAI8043279.1"/>
    <property type="molecule type" value="Genomic_DNA"/>
</dbReference>
<protein>
    <recommendedName>
        <fullName evidence="2">BPTI/Kunitz inhibitor domain-containing protein</fullName>
    </recommendedName>
</protein>
<dbReference type="AlphaFoldDB" id="A0A9Q0BTJ4"/>
<dbReference type="GO" id="GO:0004867">
    <property type="term" value="F:serine-type endopeptidase inhibitor activity"/>
    <property type="evidence" value="ECO:0007669"/>
    <property type="project" value="InterPro"/>
</dbReference>
<comment type="caution">
    <text evidence="3">The sequence shown here is derived from an EMBL/GenBank/DDBJ whole genome shotgun (WGS) entry which is preliminary data.</text>
</comment>